<dbReference type="PIRSF" id="PIRSF028200">
    <property type="entry name" value="UCP028200"/>
    <property type="match status" value="1"/>
</dbReference>
<comment type="caution">
    <text evidence="1">The sequence shown here is derived from an EMBL/GenBank/DDBJ whole genome shotgun (WGS) entry which is preliminary data.</text>
</comment>
<gene>
    <name evidence="1" type="ORF">CWI76_02620</name>
</gene>
<dbReference type="OrthoDB" id="5767052at2"/>
<proteinExistence type="predicted"/>
<evidence type="ECO:0000313" key="1">
    <source>
        <dbReference type="EMBL" id="RUO61176.1"/>
    </source>
</evidence>
<keyword evidence="2" id="KW-1185">Reference proteome</keyword>
<accession>A0A432YJS5</accession>
<dbReference type="Proteomes" id="UP000288127">
    <property type="component" value="Unassembled WGS sequence"/>
</dbReference>
<evidence type="ECO:0000313" key="2">
    <source>
        <dbReference type="Proteomes" id="UP000288127"/>
    </source>
</evidence>
<evidence type="ECO:0008006" key="3">
    <source>
        <dbReference type="Google" id="ProtNLM"/>
    </source>
</evidence>
<dbReference type="AlphaFoldDB" id="A0A432YJS5"/>
<dbReference type="EMBL" id="PIPZ01000001">
    <property type="protein sequence ID" value="RUO61176.1"/>
    <property type="molecule type" value="Genomic_DNA"/>
</dbReference>
<dbReference type="Pfam" id="PF19795">
    <property type="entry name" value="DUF6279"/>
    <property type="match status" value="1"/>
</dbReference>
<name>A0A432YJS5_9GAMM</name>
<dbReference type="RefSeq" id="WP_126758804.1">
    <property type="nucleotide sequence ID" value="NZ_PIPZ01000001.1"/>
</dbReference>
<reference evidence="2" key="1">
    <citation type="journal article" date="2018" name="Front. Microbiol.">
        <title>Genome-Based Analysis Reveals the Taxonomy and Diversity of the Family Idiomarinaceae.</title>
        <authorList>
            <person name="Liu Y."/>
            <person name="Lai Q."/>
            <person name="Shao Z."/>
        </authorList>
    </citation>
    <scope>NUCLEOTIDE SEQUENCE [LARGE SCALE GENOMIC DNA]</scope>
    <source>
        <strain evidence="2">PIM1</strain>
    </source>
</reference>
<organism evidence="1 2">
    <name type="scientific">Pseudidiomarina marina</name>
    <dbReference type="NCBI Taxonomy" id="502366"/>
    <lineage>
        <taxon>Bacteria</taxon>
        <taxon>Pseudomonadati</taxon>
        <taxon>Pseudomonadota</taxon>
        <taxon>Gammaproteobacteria</taxon>
        <taxon>Alteromonadales</taxon>
        <taxon>Idiomarinaceae</taxon>
        <taxon>Pseudidiomarina</taxon>
    </lineage>
</organism>
<dbReference type="InterPro" id="IPR016875">
    <property type="entry name" value="UCP028200"/>
</dbReference>
<protein>
    <recommendedName>
        <fullName evidence="3">Lipoprotein</fullName>
    </recommendedName>
</protein>
<dbReference type="PROSITE" id="PS51257">
    <property type="entry name" value="PROKAR_LIPOPROTEIN"/>
    <property type="match status" value="1"/>
</dbReference>
<sequence length="285" mass="33942">MPRASIVVVVVLTLLLSACSTQLGYRFADTLIEWKLNDYVSLNNQQEQSVDQAITTLHQWHATSELPYYSKQLQQLREKIATETLTEADLVALYEELLIVWQRMLQGIEPYALDLLPQLSDQQVSELLANLREKQREEREELSDVEGSERVKQVRRRAEKNARNWLGQTTKLQERLINGWVVERFDTRELWLDYNERWLEEFAQTLERRQQQDQFQQELLELFYQPQHLRSDELVQHIEHNQQLTIALMYQLYESLTDRQRRRVISKLDGYIDDMNELAADFSTK</sequence>